<proteinExistence type="predicted"/>
<dbReference type="Proteomes" id="UP000604046">
    <property type="component" value="Unassembled WGS sequence"/>
</dbReference>
<evidence type="ECO:0000313" key="3">
    <source>
        <dbReference type="EMBL" id="CAE7605785.1"/>
    </source>
</evidence>
<accession>A0A812V749</accession>
<sequence>MFLTGRSSRVSLSPHINPDAHHPDANARATKVCILGTCLPRMCPVQFHWAAAFDFQDGTVLIAELTAVNGRGEAWNENNYRIRDIRSLEGVQDFGEFQRREKYRQLWHRDIPPIMTSPDELHRKCSENHMNGEYYDLFFNNCQKWVATLLRDGYGIGESYLPGRCGKDCQACLLVSVVSVILYLLFVFVYGVFSEKHRPEDPIAFLIYVVSLPAASCLAFCAYHKCRNRTRQ</sequence>
<keyword evidence="2" id="KW-0812">Transmembrane</keyword>
<feature type="transmembrane region" description="Helical" evidence="2">
    <location>
        <begin position="205"/>
        <end position="223"/>
    </location>
</feature>
<feature type="compositionally biased region" description="Polar residues" evidence="1">
    <location>
        <begin position="1"/>
        <end position="11"/>
    </location>
</feature>
<feature type="transmembrane region" description="Helical" evidence="2">
    <location>
        <begin position="171"/>
        <end position="193"/>
    </location>
</feature>
<keyword evidence="4" id="KW-1185">Reference proteome</keyword>
<reference evidence="3" key="1">
    <citation type="submission" date="2021-02" db="EMBL/GenBank/DDBJ databases">
        <authorList>
            <person name="Dougan E. K."/>
            <person name="Rhodes N."/>
            <person name="Thang M."/>
            <person name="Chan C."/>
        </authorList>
    </citation>
    <scope>NUCLEOTIDE SEQUENCE</scope>
</reference>
<dbReference type="AlphaFoldDB" id="A0A812V749"/>
<comment type="caution">
    <text evidence="3">The sequence shown here is derived from an EMBL/GenBank/DDBJ whole genome shotgun (WGS) entry which is preliminary data.</text>
</comment>
<dbReference type="EMBL" id="CAJNDS010002810">
    <property type="protein sequence ID" value="CAE7605785.1"/>
    <property type="molecule type" value="Genomic_DNA"/>
</dbReference>
<evidence type="ECO:0000313" key="4">
    <source>
        <dbReference type="Proteomes" id="UP000604046"/>
    </source>
</evidence>
<gene>
    <name evidence="3" type="ORF">SNAT2548_LOCUS34452</name>
</gene>
<protein>
    <submittedName>
        <fullName evidence="3">Uncharacterized protein</fullName>
    </submittedName>
</protein>
<feature type="region of interest" description="Disordered" evidence="1">
    <location>
        <begin position="1"/>
        <end position="23"/>
    </location>
</feature>
<name>A0A812V749_9DINO</name>
<organism evidence="3 4">
    <name type="scientific">Symbiodinium natans</name>
    <dbReference type="NCBI Taxonomy" id="878477"/>
    <lineage>
        <taxon>Eukaryota</taxon>
        <taxon>Sar</taxon>
        <taxon>Alveolata</taxon>
        <taxon>Dinophyceae</taxon>
        <taxon>Suessiales</taxon>
        <taxon>Symbiodiniaceae</taxon>
        <taxon>Symbiodinium</taxon>
    </lineage>
</organism>
<keyword evidence="2" id="KW-0472">Membrane</keyword>
<evidence type="ECO:0000256" key="1">
    <source>
        <dbReference type="SAM" id="MobiDB-lite"/>
    </source>
</evidence>
<keyword evidence="2" id="KW-1133">Transmembrane helix</keyword>
<evidence type="ECO:0000256" key="2">
    <source>
        <dbReference type="SAM" id="Phobius"/>
    </source>
</evidence>